<accession>A0ABS7XW75</accession>
<evidence type="ECO:0000256" key="4">
    <source>
        <dbReference type="ARBA" id="ARBA00022723"/>
    </source>
</evidence>
<dbReference type="Proteomes" id="UP001198402">
    <property type="component" value="Unassembled WGS sequence"/>
</dbReference>
<evidence type="ECO:0000256" key="7">
    <source>
        <dbReference type="ARBA" id="ARBA00023134"/>
    </source>
</evidence>
<dbReference type="EMBL" id="JAIUJS010000001">
    <property type="protein sequence ID" value="MCA0151901.1"/>
    <property type="molecule type" value="Genomic_DNA"/>
</dbReference>
<dbReference type="NCBIfam" id="TIGR03598">
    <property type="entry name" value="GTPase_YsxC"/>
    <property type="match status" value="1"/>
</dbReference>
<evidence type="ECO:0000256" key="1">
    <source>
        <dbReference type="ARBA" id="ARBA00001946"/>
    </source>
</evidence>
<dbReference type="InterPro" id="IPR027417">
    <property type="entry name" value="P-loop_NTPase"/>
</dbReference>
<evidence type="ECO:0000259" key="11">
    <source>
        <dbReference type="PROSITE" id="PS51706"/>
    </source>
</evidence>
<name>A0ABS7XW75_9FLAO</name>
<keyword evidence="8 10" id="KW-0717">Septation</keyword>
<dbReference type="Pfam" id="PF01926">
    <property type="entry name" value="MMR_HSR1"/>
    <property type="match status" value="1"/>
</dbReference>
<dbReference type="PROSITE" id="PS51706">
    <property type="entry name" value="G_ENGB"/>
    <property type="match status" value="1"/>
</dbReference>
<comment type="caution">
    <text evidence="12">The sequence shown here is derived from an EMBL/GenBank/DDBJ whole genome shotgun (WGS) entry which is preliminary data.</text>
</comment>
<comment type="cofactor">
    <cofactor evidence="1">
        <name>Mg(2+)</name>
        <dbReference type="ChEBI" id="CHEBI:18420"/>
    </cofactor>
</comment>
<gene>
    <name evidence="12" type="primary">yihA</name>
    <name evidence="10" type="synonym">engB</name>
    <name evidence="12" type="ORF">LBV24_01650</name>
</gene>
<dbReference type="InterPro" id="IPR006073">
    <property type="entry name" value="GTP-bd"/>
</dbReference>
<evidence type="ECO:0000256" key="5">
    <source>
        <dbReference type="ARBA" id="ARBA00022741"/>
    </source>
</evidence>
<evidence type="ECO:0000256" key="6">
    <source>
        <dbReference type="ARBA" id="ARBA00022842"/>
    </source>
</evidence>
<dbReference type="CDD" id="cd01876">
    <property type="entry name" value="YihA_EngB"/>
    <property type="match status" value="1"/>
</dbReference>
<keyword evidence="7 10" id="KW-0342">GTP-binding</keyword>
<feature type="domain" description="EngB-type G" evidence="11">
    <location>
        <begin position="22"/>
        <end position="197"/>
    </location>
</feature>
<evidence type="ECO:0000256" key="3">
    <source>
        <dbReference type="ARBA" id="ARBA00022618"/>
    </source>
</evidence>
<evidence type="ECO:0000256" key="8">
    <source>
        <dbReference type="ARBA" id="ARBA00023210"/>
    </source>
</evidence>
<proteinExistence type="inferred from homology"/>
<evidence type="ECO:0000256" key="2">
    <source>
        <dbReference type="ARBA" id="ARBA00009638"/>
    </source>
</evidence>
<keyword evidence="13" id="KW-1185">Reference proteome</keyword>
<dbReference type="HAMAP" id="MF_00321">
    <property type="entry name" value="GTPase_EngB"/>
    <property type="match status" value="1"/>
</dbReference>
<keyword evidence="5 10" id="KW-0547">Nucleotide-binding</keyword>
<evidence type="ECO:0000256" key="9">
    <source>
        <dbReference type="ARBA" id="ARBA00023306"/>
    </source>
</evidence>
<evidence type="ECO:0000256" key="10">
    <source>
        <dbReference type="HAMAP-Rule" id="MF_00321"/>
    </source>
</evidence>
<dbReference type="RefSeq" id="WP_224476868.1">
    <property type="nucleotide sequence ID" value="NZ_JAIUJS010000001.1"/>
</dbReference>
<protein>
    <recommendedName>
        <fullName evidence="10">Probable GTP-binding protein EngB</fullName>
    </recommendedName>
</protein>
<dbReference type="PANTHER" id="PTHR11649">
    <property type="entry name" value="MSS1/TRME-RELATED GTP-BINDING PROTEIN"/>
    <property type="match status" value="1"/>
</dbReference>
<dbReference type="PANTHER" id="PTHR11649:SF13">
    <property type="entry name" value="ENGB-TYPE G DOMAIN-CONTAINING PROTEIN"/>
    <property type="match status" value="1"/>
</dbReference>
<dbReference type="Gene3D" id="3.40.50.300">
    <property type="entry name" value="P-loop containing nucleotide triphosphate hydrolases"/>
    <property type="match status" value="1"/>
</dbReference>
<comment type="similarity">
    <text evidence="2 10">Belongs to the TRAFAC class TrmE-Era-EngA-EngB-Septin-like GTPase superfamily. EngB GTPase family.</text>
</comment>
<keyword evidence="4" id="KW-0479">Metal-binding</keyword>
<sequence length="205" mass="23554">MKIKSADFVVSNSDVAKCPKQPLPEYAFIGRSNVGKSSLINMLTNRKSLAKTSGRPGKTQLINHFIINNNWFLVDLPGYGYARVSKTSKKKFQKFITNYFEQRTQLVSAFVLVDIRHKPQPIDLEFMQYLGESGIPFGIIFTKVDKLKPKAIDRHVQEYCEELLKTWEELPPYFITSSSKKIGQEEVLSFIEETNNEIEALRNNK</sequence>
<keyword evidence="6" id="KW-0460">Magnesium</keyword>
<keyword evidence="9 10" id="KW-0131">Cell cycle</keyword>
<comment type="function">
    <text evidence="10">Necessary for normal cell division and for the maintenance of normal septation.</text>
</comment>
<reference evidence="13" key="1">
    <citation type="submission" date="2023-07" db="EMBL/GenBank/DDBJ databases">
        <authorList>
            <person name="Yue Y."/>
        </authorList>
    </citation>
    <scope>NUCLEOTIDE SEQUENCE [LARGE SCALE GENOMIC DNA]</scope>
    <source>
        <strain evidence="13">2Y89</strain>
    </source>
</reference>
<evidence type="ECO:0000313" key="13">
    <source>
        <dbReference type="Proteomes" id="UP001198402"/>
    </source>
</evidence>
<organism evidence="12 13">
    <name type="scientific">Winogradskyella vincentii</name>
    <dbReference type="NCBI Taxonomy" id="2877122"/>
    <lineage>
        <taxon>Bacteria</taxon>
        <taxon>Pseudomonadati</taxon>
        <taxon>Bacteroidota</taxon>
        <taxon>Flavobacteriia</taxon>
        <taxon>Flavobacteriales</taxon>
        <taxon>Flavobacteriaceae</taxon>
        <taxon>Winogradskyella</taxon>
    </lineage>
</organism>
<dbReference type="InterPro" id="IPR030393">
    <property type="entry name" value="G_ENGB_dom"/>
</dbReference>
<dbReference type="InterPro" id="IPR019987">
    <property type="entry name" value="GTP-bd_ribosome_bio_YsxC"/>
</dbReference>
<dbReference type="SUPFAM" id="SSF52540">
    <property type="entry name" value="P-loop containing nucleoside triphosphate hydrolases"/>
    <property type="match status" value="1"/>
</dbReference>
<keyword evidence="3 10" id="KW-0132">Cell division</keyword>
<evidence type="ECO:0000313" key="12">
    <source>
        <dbReference type="EMBL" id="MCA0151901.1"/>
    </source>
</evidence>